<evidence type="ECO:0000313" key="2">
    <source>
        <dbReference type="EMBL" id="MCT8971712.1"/>
    </source>
</evidence>
<accession>A0AAW5QXM1</accession>
<dbReference type="InterPro" id="IPR009579">
    <property type="entry name" value="DUF1192"/>
</dbReference>
<keyword evidence="1" id="KW-0175">Coiled coil</keyword>
<dbReference type="EMBL" id="JALIDZ010000003">
    <property type="protein sequence ID" value="MCT8971712.1"/>
    <property type="molecule type" value="Genomic_DNA"/>
</dbReference>
<protein>
    <submittedName>
        <fullName evidence="2">DUF1192 domain-containing protein</fullName>
    </submittedName>
</protein>
<dbReference type="RefSeq" id="WP_261615285.1">
    <property type="nucleotide sequence ID" value="NZ_JALIDZ010000003.1"/>
</dbReference>
<name>A0AAW5QXM1_9HYPH</name>
<sequence>MFADDDRPKKIAAHEIGMDLSALSVAELEERIALLKQEITRLEADIKKKGSTRDAAESFFSKS</sequence>
<evidence type="ECO:0000313" key="3">
    <source>
        <dbReference type="Proteomes" id="UP001320898"/>
    </source>
</evidence>
<proteinExistence type="predicted"/>
<keyword evidence="3" id="KW-1185">Reference proteome</keyword>
<gene>
    <name evidence="2" type="ORF">MUB46_07585</name>
</gene>
<feature type="coiled-coil region" evidence="1">
    <location>
        <begin position="18"/>
        <end position="52"/>
    </location>
</feature>
<reference evidence="2 3" key="1">
    <citation type="submission" date="2022-04" db="EMBL/GenBank/DDBJ databases">
        <authorList>
            <person name="Ye Y.-Q."/>
            <person name="Du Z.-J."/>
        </authorList>
    </citation>
    <scope>NUCLEOTIDE SEQUENCE [LARGE SCALE GENOMIC DNA]</scope>
    <source>
        <strain evidence="2 3">A6E488</strain>
    </source>
</reference>
<dbReference type="Pfam" id="PF06698">
    <property type="entry name" value="DUF1192"/>
    <property type="match status" value="1"/>
</dbReference>
<organism evidence="2 3">
    <name type="scientific">Microbaculum marinisediminis</name>
    <dbReference type="NCBI Taxonomy" id="2931392"/>
    <lineage>
        <taxon>Bacteria</taxon>
        <taxon>Pseudomonadati</taxon>
        <taxon>Pseudomonadota</taxon>
        <taxon>Alphaproteobacteria</taxon>
        <taxon>Hyphomicrobiales</taxon>
        <taxon>Tepidamorphaceae</taxon>
        <taxon>Microbaculum</taxon>
    </lineage>
</organism>
<dbReference type="AlphaFoldDB" id="A0AAW5QXM1"/>
<evidence type="ECO:0000256" key="1">
    <source>
        <dbReference type="SAM" id="Coils"/>
    </source>
</evidence>
<comment type="caution">
    <text evidence="2">The sequence shown here is derived from an EMBL/GenBank/DDBJ whole genome shotgun (WGS) entry which is preliminary data.</text>
</comment>
<dbReference type="Proteomes" id="UP001320898">
    <property type="component" value="Unassembled WGS sequence"/>
</dbReference>